<dbReference type="STRING" id="553466.SAMN04487950_3598"/>
<keyword evidence="3" id="KW-1185">Reference proteome</keyword>
<dbReference type="Proteomes" id="UP000199607">
    <property type="component" value="Unassembled WGS sequence"/>
</dbReference>
<proteinExistence type="predicted"/>
<protein>
    <submittedName>
        <fullName evidence="2">Uncharacterized protein</fullName>
    </submittedName>
</protein>
<dbReference type="EMBL" id="FOTC01000005">
    <property type="protein sequence ID" value="SFL39048.1"/>
    <property type="molecule type" value="Genomic_DNA"/>
</dbReference>
<evidence type="ECO:0000256" key="1">
    <source>
        <dbReference type="SAM" id="MobiDB-lite"/>
    </source>
</evidence>
<name>A0A1I4H9T1_9EURY</name>
<dbReference type="RefSeq" id="WP_089871102.1">
    <property type="nucleotide sequence ID" value="NZ_FOTC01000005.1"/>
</dbReference>
<evidence type="ECO:0000313" key="2">
    <source>
        <dbReference type="EMBL" id="SFL39048.1"/>
    </source>
</evidence>
<dbReference type="AlphaFoldDB" id="A0A1I4H9T1"/>
<reference evidence="3" key="1">
    <citation type="submission" date="2016-10" db="EMBL/GenBank/DDBJ databases">
        <authorList>
            <person name="Varghese N."/>
            <person name="Submissions S."/>
        </authorList>
    </citation>
    <scope>NUCLEOTIDE SEQUENCE [LARGE SCALE GENOMIC DNA]</scope>
    <source>
        <strain evidence="3">CGMCC 1.7738</strain>
    </source>
</reference>
<feature type="region of interest" description="Disordered" evidence="1">
    <location>
        <begin position="54"/>
        <end position="141"/>
    </location>
</feature>
<organism evidence="2 3">
    <name type="scientific">Halogranum rubrum</name>
    <dbReference type="NCBI Taxonomy" id="553466"/>
    <lineage>
        <taxon>Archaea</taxon>
        <taxon>Methanobacteriati</taxon>
        <taxon>Methanobacteriota</taxon>
        <taxon>Stenosarchaea group</taxon>
        <taxon>Halobacteria</taxon>
        <taxon>Halobacteriales</taxon>
        <taxon>Haloferacaceae</taxon>
    </lineage>
</organism>
<feature type="compositionally biased region" description="Acidic residues" evidence="1">
    <location>
        <begin position="111"/>
        <end position="140"/>
    </location>
</feature>
<feature type="compositionally biased region" description="Low complexity" evidence="1">
    <location>
        <begin position="66"/>
        <end position="77"/>
    </location>
</feature>
<accession>A0A1I4H9T1</accession>
<sequence>MRALSSCDFCGDDAAGTFEVVPDEFLQTAADQRRIALCEGCRTTLEDVLEPFLRGETSEQSDQSDAEAVAKTAATVENDSSRDDSDQSPTSAAVDSTARAEGIAIGRSEMADESDVDEADDEGVTLGDDAEQTNDVGDEPDQFRKVMRLLSNREFPVDRAEFAELTAGAYEMEDDHVARIIDHAVERGVLVDDDGTLRKN</sequence>
<evidence type="ECO:0000313" key="3">
    <source>
        <dbReference type="Proteomes" id="UP000199607"/>
    </source>
</evidence>
<gene>
    <name evidence="2" type="ORF">SAMN04487950_3598</name>
</gene>